<evidence type="ECO:0000313" key="2">
    <source>
        <dbReference type="EMBL" id="KAK8872207.1"/>
    </source>
</evidence>
<feature type="domain" description="Ubiquitin-like" evidence="1">
    <location>
        <begin position="38"/>
        <end position="75"/>
    </location>
</feature>
<keyword evidence="3" id="KW-1185">Reference proteome</keyword>
<reference evidence="2 3" key="1">
    <citation type="submission" date="2024-04" db="EMBL/GenBank/DDBJ databases">
        <title>Tritrichomonas musculus Genome.</title>
        <authorList>
            <person name="Alves-Ferreira E."/>
            <person name="Grigg M."/>
            <person name="Lorenzi H."/>
            <person name="Galac M."/>
        </authorList>
    </citation>
    <scope>NUCLEOTIDE SEQUENCE [LARGE SCALE GENOMIC DNA]</scope>
    <source>
        <strain evidence="2 3">EAF2021</strain>
    </source>
</reference>
<name>A0ABR2J3I2_9EUKA</name>
<gene>
    <name evidence="2" type="ORF">M9Y10_007972</name>
</gene>
<comment type="caution">
    <text evidence="2">The sequence shown here is derived from an EMBL/GenBank/DDBJ whole genome shotgun (WGS) entry which is preliminary data.</text>
</comment>
<sequence length="214" mass="25245">MYSTSNKKIQIYVYRPSKYAIKISVPPTKRLGDLFNHIPSKNLFYVYKGRVLSNDQTLTNLGIRDGDSIVLFFKKNCRRTNFFQFNQNKNLNSFDINNKHICKGNKCFEFDEGEDDDEIQKWIQCTKDTMAFNESLKMIINKDNAHESARIKDLRFAKLELKKRCFRNLCYDYSRSENQHKSNENMQNSSLIIDYSVNNEPSTEPLPIFFSQIQ</sequence>
<accession>A0ABR2J3I2</accession>
<dbReference type="EMBL" id="JAPFFF010000013">
    <property type="protein sequence ID" value="KAK8872207.1"/>
    <property type="molecule type" value="Genomic_DNA"/>
</dbReference>
<dbReference type="Gene3D" id="3.10.20.90">
    <property type="entry name" value="Phosphatidylinositol 3-kinase Catalytic Subunit, Chain A, domain 1"/>
    <property type="match status" value="1"/>
</dbReference>
<protein>
    <recommendedName>
        <fullName evidence="1">Ubiquitin-like domain-containing protein</fullName>
    </recommendedName>
</protein>
<dbReference type="InterPro" id="IPR029071">
    <property type="entry name" value="Ubiquitin-like_domsf"/>
</dbReference>
<evidence type="ECO:0000259" key="1">
    <source>
        <dbReference type="PROSITE" id="PS50053"/>
    </source>
</evidence>
<dbReference type="Pfam" id="PF00240">
    <property type="entry name" value="ubiquitin"/>
    <property type="match status" value="1"/>
</dbReference>
<dbReference type="SUPFAM" id="SSF54236">
    <property type="entry name" value="Ubiquitin-like"/>
    <property type="match status" value="1"/>
</dbReference>
<organism evidence="2 3">
    <name type="scientific">Tritrichomonas musculus</name>
    <dbReference type="NCBI Taxonomy" id="1915356"/>
    <lineage>
        <taxon>Eukaryota</taxon>
        <taxon>Metamonada</taxon>
        <taxon>Parabasalia</taxon>
        <taxon>Tritrichomonadida</taxon>
        <taxon>Tritrichomonadidae</taxon>
        <taxon>Tritrichomonas</taxon>
    </lineage>
</organism>
<dbReference type="InterPro" id="IPR000626">
    <property type="entry name" value="Ubiquitin-like_dom"/>
</dbReference>
<dbReference type="PROSITE" id="PS50053">
    <property type="entry name" value="UBIQUITIN_2"/>
    <property type="match status" value="1"/>
</dbReference>
<dbReference type="CDD" id="cd17039">
    <property type="entry name" value="Ubl_ubiquitin_like"/>
    <property type="match status" value="1"/>
</dbReference>
<dbReference type="Proteomes" id="UP001470230">
    <property type="component" value="Unassembled WGS sequence"/>
</dbReference>
<evidence type="ECO:0000313" key="3">
    <source>
        <dbReference type="Proteomes" id="UP001470230"/>
    </source>
</evidence>
<proteinExistence type="predicted"/>